<sequence>METKHAYLLSGSAGHSLSPVMHNAAFGELGLDARYEALSVTQDELPEVVARLREGNVYGANVTIPHKLAVIPLIDNLTPEAQSVGAVNTILNRGGELTGHNTDLTGFLRALREDSGYDPESRDVVMLGAGGSARAVGLALLRVGATLGIANRTQSRAEALARSLERYGHVAAIRPFDLGRAVQRASLLVNTTSAGHETHGAGQLPLPHGFLPREMVVDIIYRPVKTPLLVAAEAAGLRTQNGLPMLVYQGAEAFERWTGQPAPIEVMFRALRGAL</sequence>
<feature type="binding site" evidence="8">
    <location>
        <position position="249"/>
    </location>
    <ligand>
        <name>shikimate</name>
        <dbReference type="ChEBI" id="CHEBI:36208"/>
    </ligand>
</feature>
<dbReference type="InterPro" id="IPR046346">
    <property type="entry name" value="Aminoacid_DH-like_N_sf"/>
</dbReference>
<dbReference type="PANTHER" id="PTHR21089">
    <property type="entry name" value="SHIKIMATE DEHYDROGENASE"/>
    <property type="match status" value="1"/>
</dbReference>
<dbReference type="GO" id="GO:0009073">
    <property type="term" value="P:aromatic amino acid family biosynthetic process"/>
    <property type="evidence" value="ECO:0007669"/>
    <property type="project" value="UniProtKB-KW"/>
</dbReference>
<dbReference type="UniPathway" id="UPA00053">
    <property type="reaction ID" value="UER00087"/>
</dbReference>
<feature type="domain" description="Shikimate dehydrogenase substrate binding N-terminal" evidence="10">
    <location>
        <begin position="13"/>
        <end position="90"/>
    </location>
</feature>
<evidence type="ECO:0000256" key="1">
    <source>
        <dbReference type="ARBA" id="ARBA00004871"/>
    </source>
</evidence>
<dbReference type="Pfam" id="PF08501">
    <property type="entry name" value="Shikimate_dh_N"/>
    <property type="match status" value="1"/>
</dbReference>
<dbReference type="InterPro" id="IPR011342">
    <property type="entry name" value="Shikimate_DH"/>
</dbReference>
<dbReference type="AlphaFoldDB" id="A0A6J4V3P2"/>
<evidence type="ECO:0000259" key="10">
    <source>
        <dbReference type="Pfam" id="PF08501"/>
    </source>
</evidence>
<evidence type="ECO:0000256" key="5">
    <source>
        <dbReference type="ARBA" id="ARBA00023002"/>
    </source>
</evidence>
<proteinExistence type="inferred from homology"/>
<dbReference type="HAMAP" id="MF_00222">
    <property type="entry name" value="Shikimate_DH_AroE"/>
    <property type="match status" value="1"/>
</dbReference>
<dbReference type="EMBL" id="CADCWP010000065">
    <property type="protein sequence ID" value="CAA9564440.1"/>
    <property type="molecule type" value="Genomic_DNA"/>
</dbReference>
<evidence type="ECO:0000256" key="4">
    <source>
        <dbReference type="ARBA" id="ARBA00022857"/>
    </source>
</evidence>
<dbReference type="InterPro" id="IPR006151">
    <property type="entry name" value="Shikm_DH/Glu-tRNA_Rdtase"/>
</dbReference>
<keyword evidence="6 8" id="KW-0057">Aromatic amino acid biosynthesis</keyword>
<dbReference type="CDD" id="cd01065">
    <property type="entry name" value="NAD_bind_Shikimate_DH"/>
    <property type="match status" value="1"/>
</dbReference>
<dbReference type="SUPFAM" id="SSF53223">
    <property type="entry name" value="Aminoacid dehydrogenase-like, N-terminal domain"/>
    <property type="match status" value="1"/>
</dbReference>
<dbReference type="GO" id="GO:0019632">
    <property type="term" value="P:shikimate metabolic process"/>
    <property type="evidence" value="ECO:0007669"/>
    <property type="project" value="InterPro"/>
</dbReference>
<evidence type="ECO:0000256" key="8">
    <source>
        <dbReference type="HAMAP-Rule" id="MF_00222"/>
    </source>
</evidence>
<keyword evidence="3 8" id="KW-0028">Amino-acid biosynthesis</keyword>
<dbReference type="NCBIfam" id="TIGR00507">
    <property type="entry name" value="aroE"/>
    <property type="match status" value="1"/>
</dbReference>
<evidence type="ECO:0000259" key="11">
    <source>
        <dbReference type="Pfam" id="PF18317"/>
    </source>
</evidence>
<dbReference type="PANTHER" id="PTHR21089:SF1">
    <property type="entry name" value="BIFUNCTIONAL 3-DEHYDROQUINATE DEHYDRATASE_SHIKIMATE DEHYDROGENASE, CHLOROPLASTIC"/>
    <property type="match status" value="1"/>
</dbReference>
<feature type="binding site" evidence="8">
    <location>
        <position position="219"/>
    </location>
    <ligand>
        <name>NADP(+)</name>
        <dbReference type="ChEBI" id="CHEBI:58349"/>
    </ligand>
</feature>
<feature type="binding site" evidence="8">
    <location>
        <position position="242"/>
    </location>
    <ligand>
        <name>NADP(+)</name>
        <dbReference type="ChEBI" id="CHEBI:58349"/>
    </ligand>
</feature>
<dbReference type="InterPro" id="IPR036291">
    <property type="entry name" value="NAD(P)-bd_dom_sf"/>
</dbReference>
<evidence type="ECO:0000313" key="12">
    <source>
        <dbReference type="EMBL" id="CAA9564440.1"/>
    </source>
</evidence>
<evidence type="ECO:0000256" key="2">
    <source>
        <dbReference type="ARBA" id="ARBA00012962"/>
    </source>
</evidence>
<dbReference type="InterPro" id="IPR013708">
    <property type="entry name" value="Shikimate_DH-bd_N"/>
</dbReference>
<name>A0A6J4V3P2_9DEIN</name>
<keyword evidence="4 8" id="KW-0521">NADP</keyword>
<feature type="domain" description="Quinate/shikimate 5-dehydrogenase/glutamyl-tRNA reductase" evidence="9">
    <location>
        <begin position="120"/>
        <end position="197"/>
    </location>
</feature>
<comment type="pathway">
    <text evidence="1 8">Metabolic intermediate biosynthesis; chorismate biosynthesis; chorismate from D-erythrose 4-phosphate and phosphoenolpyruvate: step 4/7.</text>
</comment>
<organism evidence="12">
    <name type="scientific">uncultured Truepera sp</name>
    <dbReference type="NCBI Taxonomy" id="543023"/>
    <lineage>
        <taxon>Bacteria</taxon>
        <taxon>Thermotogati</taxon>
        <taxon>Deinococcota</taxon>
        <taxon>Deinococci</taxon>
        <taxon>Trueperales</taxon>
        <taxon>Trueperaceae</taxon>
        <taxon>Truepera</taxon>
        <taxon>environmental samples</taxon>
    </lineage>
</organism>
<accession>A0A6J4V3P2</accession>
<comment type="catalytic activity">
    <reaction evidence="7 8">
        <text>shikimate + NADP(+) = 3-dehydroshikimate + NADPH + H(+)</text>
        <dbReference type="Rhea" id="RHEA:17737"/>
        <dbReference type="ChEBI" id="CHEBI:15378"/>
        <dbReference type="ChEBI" id="CHEBI:16630"/>
        <dbReference type="ChEBI" id="CHEBI:36208"/>
        <dbReference type="ChEBI" id="CHEBI:57783"/>
        <dbReference type="ChEBI" id="CHEBI:58349"/>
        <dbReference type="EC" id="1.1.1.25"/>
    </reaction>
</comment>
<dbReference type="Gene3D" id="3.40.50.720">
    <property type="entry name" value="NAD(P)-binding Rossmann-like Domain"/>
    <property type="match status" value="1"/>
</dbReference>
<dbReference type="InterPro" id="IPR022893">
    <property type="entry name" value="Shikimate_DH_fam"/>
</dbReference>
<comment type="caution">
    <text evidence="8">Lacks conserved residue(s) required for the propagation of feature annotation.</text>
</comment>
<evidence type="ECO:0000259" key="9">
    <source>
        <dbReference type="Pfam" id="PF01488"/>
    </source>
</evidence>
<feature type="binding site" evidence="8">
    <location>
        <begin position="151"/>
        <end position="156"/>
    </location>
    <ligand>
        <name>NADP(+)</name>
        <dbReference type="ChEBI" id="CHEBI:58349"/>
    </ligand>
</feature>
<dbReference type="InterPro" id="IPR041121">
    <property type="entry name" value="SDH_C"/>
</dbReference>
<comment type="similarity">
    <text evidence="8">Belongs to the shikimate dehydrogenase family.</text>
</comment>
<evidence type="ECO:0000256" key="6">
    <source>
        <dbReference type="ARBA" id="ARBA00023141"/>
    </source>
</evidence>
<dbReference type="EC" id="1.1.1.25" evidence="2 8"/>
<dbReference type="Gene3D" id="3.40.50.10860">
    <property type="entry name" value="Leucine Dehydrogenase, chain A, domain 1"/>
    <property type="match status" value="1"/>
</dbReference>
<feature type="binding site" evidence="8">
    <location>
        <position position="221"/>
    </location>
    <ligand>
        <name>shikimate</name>
        <dbReference type="ChEBI" id="CHEBI:36208"/>
    </ligand>
</feature>
<protein>
    <recommendedName>
        <fullName evidence="2 8">Shikimate dehydrogenase (NADP(+))</fullName>
        <shortName evidence="8">SDH</shortName>
        <ecNumber evidence="2 8">1.1.1.25</ecNumber>
    </recommendedName>
</protein>
<evidence type="ECO:0000256" key="3">
    <source>
        <dbReference type="ARBA" id="ARBA00022605"/>
    </source>
</evidence>
<keyword evidence="5 8" id="KW-0560">Oxidoreductase</keyword>
<dbReference type="GO" id="GO:0050661">
    <property type="term" value="F:NADP binding"/>
    <property type="evidence" value="ECO:0007669"/>
    <property type="project" value="InterPro"/>
</dbReference>
<dbReference type="GO" id="GO:0009423">
    <property type="term" value="P:chorismate biosynthetic process"/>
    <property type="evidence" value="ECO:0007669"/>
    <property type="project" value="UniProtKB-UniRule"/>
</dbReference>
<feature type="binding site" evidence="8">
    <location>
        <position position="88"/>
    </location>
    <ligand>
        <name>shikimate</name>
        <dbReference type="ChEBI" id="CHEBI:36208"/>
    </ligand>
</feature>
<evidence type="ECO:0000256" key="7">
    <source>
        <dbReference type="ARBA" id="ARBA00049442"/>
    </source>
</evidence>
<feature type="binding site" evidence="8">
    <location>
        <begin position="16"/>
        <end position="18"/>
    </location>
    <ligand>
        <name>shikimate</name>
        <dbReference type="ChEBI" id="CHEBI:36208"/>
    </ligand>
</feature>
<feature type="active site" description="Proton acceptor" evidence="8">
    <location>
        <position position="67"/>
    </location>
</feature>
<dbReference type="GO" id="GO:0008652">
    <property type="term" value="P:amino acid biosynthetic process"/>
    <property type="evidence" value="ECO:0007669"/>
    <property type="project" value="UniProtKB-KW"/>
</dbReference>
<dbReference type="SUPFAM" id="SSF51735">
    <property type="entry name" value="NAD(P)-binding Rossmann-fold domains"/>
    <property type="match status" value="1"/>
</dbReference>
<dbReference type="Pfam" id="PF01488">
    <property type="entry name" value="Shikimate_DH"/>
    <property type="match status" value="1"/>
</dbReference>
<comment type="function">
    <text evidence="8">Involved in the biosynthesis of the chorismate, which leads to the biosynthesis of aromatic amino acids. Catalyzes the reversible NADPH linked reduction of 3-dehydroshikimate (DHSA) to yield shikimate (SA).</text>
</comment>
<feature type="binding site" evidence="8">
    <location>
        <begin position="128"/>
        <end position="132"/>
    </location>
    <ligand>
        <name>NADP(+)</name>
        <dbReference type="ChEBI" id="CHEBI:58349"/>
    </ligand>
</feature>
<feature type="domain" description="SDH C-terminal" evidence="11">
    <location>
        <begin position="242"/>
        <end position="272"/>
    </location>
</feature>
<feature type="binding site" evidence="8">
    <location>
        <position position="63"/>
    </location>
    <ligand>
        <name>shikimate</name>
        <dbReference type="ChEBI" id="CHEBI:36208"/>
    </ligand>
</feature>
<comment type="subunit">
    <text evidence="8">Homodimer.</text>
</comment>
<dbReference type="GO" id="GO:0004764">
    <property type="term" value="F:shikimate 3-dehydrogenase (NADP+) activity"/>
    <property type="evidence" value="ECO:0007669"/>
    <property type="project" value="UniProtKB-UniRule"/>
</dbReference>
<gene>
    <name evidence="8" type="primary">aroE</name>
    <name evidence="12" type="ORF">AVDCRST_MAG86-916</name>
</gene>
<reference evidence="12" key="1">
    <citation type="submission" date="2020-02" db="EMBL/GenBank/DDBJ databases">
        <authorList>
            <person name="Meier V. D."/>
        </authorList>
    </citation>
    <scope>NUCLEOTIDE SEQUENCE</scope>
    <source>
        <strain evidence="12">AVDCRST_MAG86</strain>
    </source>
</reference>
<dbReference type="GO" id="GO:0005829">
    <property type="term" value="C:cytosol"/>
    <property type="evidence" value="ECO:0007669"/>
    <property type="project" value="TreeGrafter"/>
</dbReference>
<feature type="binding site" evidence="8">
    <location>
        <position position="103"/>
    </location>
    <ligand>
        <name>shikimate</name>
        <dbReference type="ChEBI" id="CHEBI:36208"/>
    </ligand>
</feature>
<dbReference type="Pfam" id="PF18317">
    <property type="entry name" value="SDH_C"/>
    <property type="match status" value="1"/>
</dbReference>